<gene>
    <name evidence="1" type="ORF">DFH94DRAFT_145622</name>
</gene>
<dbReference type="EMBL" id="WHVB01000019">
    <property type="protein sequence ID" value="KAF8472957.1"/>
    <property type="molecule type" value="Genomic_DNA"/>
</dbReference>
<reference evidence="1" key="1">
    <citation type="submission" date="2019-10" db="EMBL/GenBank/DDBJ databases">
        <authorList>
            <consortium name="DOE Joint Genome Institute"/>
            <person name="Kuo A."/>
            <person name="Miyauchi S."/>
            <person name="Kiss E."/>
            <person name="Drula E."/>
            <person name="Kohler A."/>
            <person name="Sanchez-Garcia M."/>
            <person name="Andreopoulos B."/>
            <person name="Barry K.W."/>
            <person name="Bonito G."/>
            <person name="Buee M."/>
            <person name="Carver A."/>
            <person name="Chen C."/>
            <person name="Cichocki N."/>
            <person name="Clum A."/>
            <person name="Culley D."/>
            <person name="Crous P.W."/>
            <person name="Fauchery L."/>
            <person name="Girlanda M."/>
            <person name="Hayes R."/>
            <person name="Keri Z."/>
            <person name="LaButti K."/>
            <person name="Lipzen A."/>
            <person name="Lombard V."/>
            <person name="Magnuson J."/>
            <person name="Maillard F."/>
            <person name="Morin E."/>
            <person name="Murat C."/>
            <person name="Nolan M."/>
            <person name="Ohm R."/>
            <person name="Pangilinan J."/>
            <person name="Pereira M."/>
            <person name="Perotto S."/>
            <person name="Peter M."/>
            <person name="Riley R."/>
            <person name="Sitrit Y."/>
            <person name="Stielow B."/>
            <person name="Szollosi G."/>
            <person name="Zifcakova L."/>
            <person name="Stursova M."/>
            <person name="Spatafora J.W."/>
            <person name="Tedersoo L."/>
            <person name="Vaario L.-M."/>
            <person name="Yamada A."/>
            <person name="Yan M."/>
            <person name="Wang P."/>
            <person name="Xu J."/>
            <person name="Bruns T."/>
            <person name="Baldrian P."/>
            <person name="Vilgalys R."/>
            <person name="Henrissat B."/>
            <person name="Grigoriev I.V."/>
            <person name="Hibbett D."/>
            <person name="Nagy L.G."/>
            <person name="Martin F.M."/>
        </authorList>
    </citation>
    <scope>NUCLEOTIDE SEQUENCE</scope>
    <source>
        <strain evidence="1">Prilba</strain>
    </source>
</reference>
<organism evidence="1 2">
    <name type="scientific">Russula ochroleuca</name>
    <dbReference type="NCBI Taxonomy" id="152965"/>
    <lineage>
        <taxon>Eukaryota</taxon>
        <taxon>Fungi</taxon>
        <taxon>Dikarya</taxon>
        <taxon>Basidiomycota</taxon>
        <taxon>Agaricomycotina</taxon>
        <taxon>Agaricomycetes</taxon>
        <taxon>Russulales</taxon>
        <taxon>Russulaceae</taxon>
        <taxon>Russula</taxon>
    </lineage>
</organism>
<proteinExistence type="predicted"/>
<dbReference type="AlphaFoldDB" id="A0A9P5K0V6"/>
<evidence type="ECO:0000313" key="1">
    <source>
        <dbReference type="EMBL" id="KAF8472957.1"/>
    </source>
</evidence>
<sequence>MEVRVRVAKRDRRWLSGETLSPVTLGHPSRHQFYIPWPPSLLPLLHSLPAGGARGRFRSPTLAPGVRLVCWTSPSCHQCHTPKPPSDLHSLASITLPPSISSPAGGARSRFRSPALAPGLRLVCFPYYKHELARRLICDVPAGTSLHSSFRLSGLRMGVGALALAMRTLGELALCRCRDLLHARQSARYCGKTPICRKLQPQVQRFLDSYAALRSRIYISGDFDSTTPCLSDLDGSL</sequence>
<reference evidence="1" key="2">
    <citation type="journal article" date="2020" name="Nat. Commun.">
        <title>Large-scale genome sequencing of mycorrhizal fungi provides insights into the early evolution of symbiotic traits.</title>
        <authorList>
            <person name="Miyauchi S."/>
            <person name="Kiss E."/>
            <person name="Kuo A."/>
            <person name="Drula E."/>
            <person name="Kohler A."/>
            <person name="Sanchez-Garcia M."/>
            <person name="Morin E."/>
            <person name="Andreopoulos B."/>
            <person name="Barry K.W."/>
            <person name="Bonito G."/>
            <person name="Buee M."/>
            <person name="Carver A."/>
            <person name="Chen C."/>
            <person name="Cichocki N."/>
            <person name="Clum A."/>
            <person name="Culley D."/>
            <person name="Crous P.W."/>
            <person name="Fauchery L."/>
            <person name="Girlanda M."/>
            <person name="Hayes R.D."/>
            <person name="Keri Z."/>
            <person name="LaButti K."/>
            <person name="Lipzen A."/>
            <person name="Lombard V."/>
            <person name="Magnuson J."/>
            <person name="Maillard F."/>
            <person name="Murat C."/>
            <person name="Nolan M."/>
            <person name="Ohm R.A."/>
            <person name="Pangilinan J."/>
            <person name="Pereira M.F."/>
            <person name="Perotto S."/>
            <person name="Peter M."/>
            <person name="Pfister S."/>
            <person name="Riley R."/>
            <person name="Sitrit Y."/>
            <person name="Stielow J.B."/>
            <person name="Szollosi G."/>
            <person name="Zifcakova L."/>
            <person name="Stursova M."/>
            <person name="Spatafora J.W."/>
            <person name="Tedersoo L."/>
            <person name="Vaario L.M."/>
            <person name="Yamada A."/>
            <person name="Yan M."/>
            <person name="Wang P."/>
            <person name="Xu J."/>
            <person name="Bruns T."/>
            <person name="Baldrian P."/>
            <person name="Vilgalys R."/>
            <person name="Dunand C."/>
            <person name="Henrissat B."/>
            <person name="Grigoriev I.V."/>
            <person name="Hibbett D."/>
            <person name="Nagy L.G."/>
            <person name="Martin F.M."/>
        </authorList>
    </citation>
    <scope>NUCLEOTIDE SEQUENCE</scope>
    <source>
        <strain evidence="1">Prilba</strain>
    </source>
</reference>
<protein>
    <submittedName>
        <fullName evidence="1">Uncharacterized protein</fullName>
    </submittedName>
</protein>
<name>A0A9P5K0V6_9AGAM</name>
<keyword evidence="2" id="KW-1185">Reference proteome</keyword>
<accession>A0A9P5K0V6</accession>
<evidence type="ECO:0000313" key="2">
    <source>
        <dbReference type="Proteomes" id="UP000759537"/>
    </source>
</evidence>
<comment type="caution">
    <text evidence="1">The sequence shown here is derived from an EMBL/GenBank/DDBJ whole genome shotgun (WGS) entry which is preliminary data.</text>
</comment>
<dbReference type="Proteomes" id="UP000759537">
    <property type="component" value="Unassembled WGS sequence"/>
</dbReference>